<feature type="compositionally biased region" description="Basic residues" evidence="1">
    <location>
        <begin position="340"/>
        <end position="361"/>
    </location>
</feature>
<dbReference type="AlphaFoldDB" id="A0A212T3L8"/>
<reference evidence="3 4" key="1">
    <citation type="submission" date="2017-06" db="EMBL/GenBank/DDBJ databases">
        <authorList>
            <person name="Kim H.J."/>
            <person name="Triplett B.A."/>
        </authorList>
    </citation>
    <scope>NUCLEOTIDE SEQUENCE [LARGE SCALE GENOMIC DNA]</scope>
    <source>
        <strain evidence="3 4">DSM 22179</strain>
    </source>
</reference>
<sequence>MTKKKPLEPDAADLDQAVEEIAPGATPFSDALRVGTGFRLADVDPRSTPAFDGDKADGQLAMHATGDELADLQERLWANGARGDRRRLLLLVQGMDTSGKGGVMRHVVGAMDPQGIQITAFKSPTAEELEHDFLWRIRKALPDPGHIGVFDRSHYEDVLIVRVHDLVPRDQWQQRYTQINAFERELARQGITLVKVMLHISPEEQAERLMERLERPDKHWKFNPGDLDEREHWADYQEAYQVALSRCSTKGAPWFVVPADRKWYARLAVQQLVLEHLRAMDLEWPEADFDVEAATERLQAQVEVASRHSASLAKAAATKESAKEADRKKVEEEPEETSKKGKPAGKTTKAKKSKKSRKPKE</sequence>
<dbReference type="PANTHER" id="PTHR34383:SF3">
    <property type="entry name" value="POLYPHOSPHATE:AMP PHOSPHOTRANSFERASE"/>
    <property type="match status" value="1"/>
</dbReference>
<keyword evidence="3" id="KW-0808">Transferase</keyword>
<evidence type="ECO:0000313" key="3">
    <source>
        <dbReference type="EMBL" id="SNC60431.1"/>
    </source>
</evidence>
<proteinExistence type="predicted"/>
<dbReference type="PANTHER" id="PTHR34383">
    <property type="entry name" value="POLYPHOSPHATE:AMP PHOSPHOTRANSFERASE-RELATED"/>
    <property type="match status" value="1"/>
</dbReference>
<keyword evidence="4" id="KW-1185">Reference proteome</keyword>
<evidence type="ECO:0000256" key="1">
    <source>
        <dbReference type="SAM" id="MobiDB-lite"/>
    </source>
</evidence>
<gene>
    <name evidence="3" type="ORF">SAMN05445756_0278</name>
</gene>
<feature type="compositionally biased region" description="Basic and acidic residues" evidence="1">
    <location>
        <begin position="320"/>
        <end position="339"/>
    </location>
</feature>
<accession>A0A212T3L8</accession>
<dbReference type="GO" id="GO:0016776">
    <property type="term" value="F:phosphotransferase activity, phosphate group as acceptor"/>
    <property type="evidence" value="ECO:0007669"/>
    <property type="project" value="InterPro"/>
</dbReference>
<name>A0A212T3L8_9MICO</name>
<feature type="region of interest" description="Disordered" evidence="1">
    <location>
        <begin position="310"/>
        <end position="361"/>
    </location>
</feature>
<dbReference type="InterPro" id="IPR027417">
    <property type="entry name" value="P-loop_NTPase"/>
</dbReference>
<dbReference type="InterPro" id="IPR022300">
    <property type="entry name" value="PPK2-rel_1"/>
</dbReference>
<dbReference type="GO" id="GO:0006797">
    <property type="term" value="P:polyphosphate metabolic process"/>
    <property type="evidence" value="ECO:0007669"/>
    <property type="project" value="InterPro"/>
</dbReference>
<evidence type="ECO:0000313" key="4">
    <source>
        <dbReference type="Proteomes" id="UP000198122"/>
    </source>
</evidence>
<organism evidence="3 4">
    <name type="scientific">Kytococcus aerolatus</name>
    <dbReference type="NCBI Taxonomy" id="592308"/>
    <lineage>
        <taxon>Bacteria</taxon>
        <taxon>Bacillati</taxon>
        <taxon>Actinomycetota</taxon>
        <taxon>Actinomycetes</taxon>
        <taxon>Micrococcales</taxon>
        <taxon>Kytococcaceae</taxon>
        <taxon>Kytococcus</taxon>
    </lineage>
</organism>
<feature type="domain" description="Polyphosphate kinase-2-related" evidence="2">
    <location>
        <begin position="55"/>
        <end position="281"/>
    </location>
</feature>
<dbReference type="EMBL" id="FYEZ01000001">
    <property type="protein sequence ID" value="SNC60431.1"/>
    <property type="molecule type" value="Genomic_DNA"/>
</dbReference>
<dbReference type="Gene3D" id="3.40.50.300">
    <property type="entry name" value="P-loop containing nucleotide triphosphate hydrolases"/>
    <property type="match status" value="1"/>
</dbReference>
<evidence type="ECO:0000259" key="2">
    <source>
        <dbReference type="Pfam" id="PF03976"/>
    </source>
</evidence>
<protein>
    <submittedName>
        <fullName evidence="3">Polyphosphate:nucleotide phosphotransferase, PPK2 family</fullName>
    </submittedName>
</protein>
<dbReference type="Proteomes" id="UP000198122">
    <property type="component" value="Unassembled WGS sequence"/>
</dbReference>
<dbReference type="OrthoDB" id="9775224at2"/>
<dbReference type="NCBIfam" id="TIGR03709">
    <property type="entry name" value="PPK2_rel_1"/>
    <property type="match status" value="1"/>
</dbReference>
<dbReference type="SUPFAM" id="SSF52540">
    <property type="entry name" value="P-loop containing nucleoside triphosphate hydrolases"/>
    <property type="match status" value="1"/>
</dbReference>
<dbReference type="InterPro" id="IPR022488">
    <property type="entry name" value="PPK2-related"/>
</dbReference>
<feature type="compositionally biased region" description="Low complexity" evidence="1">
    <location>
        <begin position="310"/>
        <end position="319"/>
    </location>
</feature>
<dbReference type="Pfam" id="PF03976">
    <property type="entry name" value="PPK2"/>
    <property type="match status" value="1"/>
</dbReference>